<feature type="region of interest" description="Disordered" evidence="3">
    <location>
        <begin position="334"/>
        <end position="374"/>
    </location>
</feature>
<dbReference type="NCBIfam" id="TIGR01363">
    <property type="entry name" value="strep_his_triad"/>
    <property type="match status" value="1"/>
</dbReference>
<name>A0A0H1UHW1_STRAG</name>
<evidence type="ECO:0000313" key="7">
    <source>
        <dbReference type="Proteomes" id="UP000035346"/>
    </source>
</evidence>
<comment type="caution">
    <text evidence="6">The sequence shown here is derived from an EMBL/GenBank/DDBJ whole genome shotgun (WGS) entry which is preliminary data.</text>
</comment>
<feature type="chain" id="PRO_5038209247" evidence="4">
    <location>
        <begin position="22"/>
        <end position="877"/>
    </location>
</feature>
<dbReference type="InterPro" id="IPR003591">
    <property type="entry name" value="Leu-rich_rpt_typical-subtyp"/>
</dbReference>
<feature type="compositionally biased region" description="Basic and acidic residues" evidence="3">
    <location>
        <begin position="849"/>
        <end position="871"/>
    </location>
</feature>
<dbReference type="Proteomes" id="UP000035346">
    <property type="component" value="Unassembled WGS sequence"/>
</dbReference>
<dbReference type="AlphaFoldDB" id="A0A0H1UHW1"/>
<accession>A0A0H1UHW1</accession>
<dbReference type="SMART" id="SM00365">
    <property type="entry name" value="LRR_SD22"/>
    <property type="match status" value="5"/>
</dbReference>
<keyword evidence="4" id="KW-0732">Signal</keyword>
<evidence type="ECO:0000313" key="8">
    <source>
        <dbReference type="Proteomes" id="UP000254076"/>
    </source>
</evidence>
<dbReference type="EMBL" id="UHEQ01000004">
    <property type="protein sequence ID" value="SUN14938.1"/>
    <property type="molecule type" value="Genomic_DNA"/>
</dbReference>
<evidence type="ECO:0000256" key="2">
    <source>
        <dbReference type="ARBA" id="ARBA00022737"/>
    </source>
</evidence>
<feature type="compositionally biased region" description="Basic and acidic residues" evidence="3">
    <location>
        <begin position="341"/>
        <end position="374"/>
    </location>
</feature>
<feature type="region of interest" description="Disordered" evidence="3">
    <location>
        <begin position="27"/>
        <end position="62"/>
    </location>
</feature>
<feature type="compositionally biased region" description="Polar residues" evidence="3">
    <location>
        <begin position="831"/>
        <end position="848"/>
    </location>
</feature>
<evidence type="ECO:0000256" key="1">
    <source>
        <dbReference type="ARBA" id="ARBA00022614"/>
    </source>
</evidence>
<dbReference type="PANTHER" id="PTHR47566">
    <property type="match status" value="1"/>
</dbReference>
<feature type="region of interest" description="Disordered" evidence="3">
    <location>
        <begin position="818"/>
        <end position="877"/>
    </location>
</feature>
<reference evidence="5 7" key="1">
    <citation type="journal article" date="2015" name="PLoS ONE">
        <title>Genomic analysis reveals the molecular basis for capsule loss in the group B streptococcus population.</title>
        <authorList>
            <consortium name="DEVANI Consortium"/>
            <person name="Rosini R."/>
            <person name="Campisi E."/>
            <person name="De Chiara M."/>
            <person name="Tettelin H."/>
            <person name="Rinaudo D."/>
            <person name="Toniolo C."/>
            <person name="Metruccio M."/>
            <person name="Guidotti S."/>
            <person name="Sorensen U.B."/>
            <person name="Kilian M."/>
            <person name="Ramirez M."/>
            <person name="Janulczyk R."/>
            <person name="Donati C."/>
            <person name="Grandi G."/>
            <person name="Margarit I."/>
        </authorList>
    </citation>
    <scope>NUCLEOTIDE SEQUENCE [LARGE SCALE GENOMIC DNA]</scope>
    <source>
        <strain evidence="5 7">DK-B-USS-215</strain>
    </source>
</reference>
<dbReference type="InterPro" id="IPR001611">
    <property type="entry name" value="Leu-rich_rpt"/>
</dbReference>
<feature type="region of interest" description="Disordered" evidence="3">
    <location>
        <begin position="257"/>
        <end position="283"/>
    </location>
</feature>
<dbReference type="Proteomes" id="UP000254076">
    <property type="component" value="Unassembled WGS sequence"/>
</dbReference>
<evidence type="ECO:0000256" key="3">
    <source>
        <dbReference type="SAM" id="MobiDB-lite"/>
    </source>
</evidence>
<gene>
    <name evidence="6" type="primary">inlA_2</name>
    <name evidence="6" type="ORF">NCTC8185_02259</name>
    <name evidence="5" type="ORF">WA04_08175</name>
</gene>
<dbReference type="InterPro" id="IPR006270">
    <property type="entry name" value="Strep_his_triad_rpt"/>
</dbReference>
<dbReference type="InterPro" id="IPR023832">
    <property type="entry name" value="His_triad_protein"/>
</dbReference>
<evidence type="ECO:0000313" key="5">
    <source>
        <dbReference type="EMBL" id="KLL37052.1"/>
    </source>
</evidence>
<keyword evidence="1" id="KW-0433">Leucine-rich repeat</keyword>
<dbReference type="Gene3D" id="3.10.50.90">
    <property type="match status" value="3"/>
</dbReference>
<dbReference type="InterPro" id="IPR052574">
    <property type="entry name" value="CDIRP"/>
</dbReference>
<dbReference type="InterPro" id="IPR025875">
    <property type="entry name" value="Leu-rich_rpt_4"/>
</dbReference>
<feature type="compositionally biased region" description="Basic residues" evidence="3">
    <location>
        <begin position="31"/>
        <end position="60"/>
    </location>
</feature>
<proteinExistence type="predicted"/>
<dbReference type="PROSITE" id="PS51450">
    <property type="entry name" value="LRR"/>
    <property type="match status" value="5"/>
</dbReference>
<dbReference type="SUPFAM" id="SSF142887">
    <property type="entry name" value="PhtA domain-like"/>
    <property type="match status" value="3"/>
</dbReference>
<dbReference type="Pfam" id="PF04270">
    <property type="entry name" value="Strep_his_triad"/>
    <property type="match status" value="5"/>
</dbReference>
<dbReference type="InterPro" id="IPR037228">
    <property type="entry name" value="PhtA_dom_sf"/>
</dbReference>
<dbReference type="EMBL" id="LBKL01000079">
    <property type="protein sequence ID" value="KLL37052.1"/>
    <property type="molecule type" value="Genomic_DNA"/>
</dbReference>
<dbReference type="Gene3D" id="3.80.10.10">
    <property type="entry name" value="Ribonuclease Inhibitor"/>
    <property type="match status" value="2"/>
</dbReference>
<dbReference type="SMART" id="SM00369">
    <property type="entry name" value="LRR_TYP"/>
    <property type="match status" value="3"/>
</dbReference>
<dbReference type="GO" id="GO:0035591">
    <property type="term" value="F:signaling adaptor activity"/>
    <property type="evidence" value="ECO:0007669"/>
    <property type="project" value="TreeGrafter"/>
</dbReference>
<organism evidence="6 8">
    <name type="scientific">Streptococcus agalactiae</name>
    <dbReference type="NCBI Taxonomy" id="1311"/>
    <lineage>
        <taxon>Bacteria</taxon>
        <taxon>Bacillati</taxon>
        <taxon>Bacillota</taxon>
        <taxon>Bacilli</taxon>
        <taxon>Lactobacillales</taxon>
        <taxon>Streptococcaceae</taxon>
        <taxon>Streptococcus</taxon>
    </lineage>
</organism>
<sequence>MKGQKFIALAGLVLSCHFALTACHTQEHKNSHQIKTKQVAKKKANKKKVSVKESHKKRKGVAGVDFPTDDGFLLTKDSKILSHTDSGIVVAHGNHSHFIFYSDLKGSKFSYLIPNANAKTNKNQAVRNFKAGAVAVNTLNDGYVFNPADIVSEDANGYVVRHGDHFHYIPKASLSQQKQVQASRAVSRLGNQSNSHYRVNSSKIAGLHHPTSDGFLFNGRGIKGTTPTGILVEHHNHLHFISFADLRKGGWGSIADRYQPQKKADSKKQSPSSKKPRNENTLPKDIKDKLAYLARELHLDISRIRVLKTLNGEIGFEYPHDDHTHVIMAKDIDLSKPIPNPHHDDEDHHKGHHHDESDHKHEEHEHTKSNKLSDENQKKLIYLAEKLGLNPNQIEVLTSEDGSIIFKYPHDDHSHTIASKDIEIGKPIPDGHHDHSHAKDKVGMATLKQIGFDDEIIQDILHADAPTPFPSNETNPEKMRQWLATVTKINIGQRTNPFQRFGLSLMPNIEVLGIGFTPINDMTPVLQFKKLKQLWMTNTGITDYSFLDKMSLLEGLDISQNGIKDLSFLTKYKQLSLIAAANNGITSLKPLAELPNLQFLVLSHNNISDLTPLSNLTKLQELHLDHNNVKNLSALSGKKDLKVLDLSNNKSADLSTLKTTSLETLLLNETNTSNLSFLKQNPKVSNLTINNAKLSSLDGIEESDEIVKVEAEGNQIKSLVLKNKQGSLKFLNVTNNQLTSLEGVNNYTSLETLSVSKNKLESLDIKTPNKTVTNLDFSHNNVPTSQLKLNEKNIPEAVAKNFPAVVEGSMVGNGSLAEKAAMASKEDKQVSDNTNHQKNTEKSAQANADSKKENPKTHDEHHDHEETDHAHVGHHHH</sequence>
<dbReference type="PROSITE" id="PS51257">
    <property type="entry name" value="PROKAR_LIPOPROTEIN"/>
    <property type="match status" value="1"/>
</dbReference>
<dbReference type="PANTHER" id="PTHR47566:SF1">
    <property type="entry name" value="PROTEIN NUD1"/>
    <property type="match status" value="1"/>
</dbReference>
<dbReference type="SUPFAM" id="SSF52058">
    <property type="entry name" value="L domain-like"/>
    <property type="match status" value="1"/>
</dbReference>
<feature type="signal peptide" evidence="4">
    <location>
        <begin position="1"/>
        <end position="21"/>
    </location>
</feature>
<evidence type="ECO:0000256" key="4">
    <source>
        <dbReference type="SAM" id="SignalP"/>
    </source>
</evidence>
<evidence type="ECO:0000313" key="6">
    <source>
        <dbReference type="EMBL" id="SUN14938.1"/>
    </source>
</evidence>
<keyword evidence="2" id="KW-0677">Repeat</keyword>
<dbReference type="RefSeq" id="WP_000678281.1">
    <property type="nucleotide sequence ID" value="NZ_CAACXY010000016.1"/>
</dbReference>
<protein>
    <submittedName>
        <fullName evidence="5 6">Internalin</fullName>
    </submittedName>
</protein>
<dbReference type="Pfam" id="PF12799">
    <property type="entry name" value="LRR_4"/>
    <property type="match status" value="1"/>
</dbReference>
<reference evidence="6 8" key="2">
    <citation type="submission" date="2018-06" db="EMBL/GenBank/DDBJ databases">
        <authorList>
            <consortium name="Pathogen Informatics"/>
            <person name="Doyle S."/>
        </authorList>
    </citation>
    <scope>NUCLEOTIDE SEQUENCE [LARGE SCALE GENOMIC DNA]</scope>
    <source>
        <strain evidence="6 8">NCTC8185</strain>
    </source>
</reference>
<dbReference type="InterPro" id="IPR032675">
    <property type="entry name" value="LRR_dom_sf"/>
</dbReference>